<dbReference type="EMBL" id="KV454477">
    <property type="protein sequence ID" value="ODV62243.1"/>
    <property type="molecule type" value="Genomic_DNA"/>
</dbReference>
<reference evidence="10" key="1">
    <citation type="submission" date="2016-05" db="EMBL/GenBank/DDBJ databases">
        <title>Comparative genomics of biotechnologically important yeasts.</title>
        <authorList>
            <consortium name="DOE Joint Genome Institute"/>
            <person name="Riley R."/>
            <person name="Haridas S."/>
            <person name="Wolfe K.H."/>
            <person name="Lopes M.R."/>
            <person name="Hittinger C.T."/>
            <person name="Goker M."/>
            <person name="Salamov A."/>
            <person name="Wisecaver J."/>
            <person name="Long T.M."/>
            <person name="Aerts A.L."/>
            <person name="Barry K."/>
            <person name="Choi C."/>
            <person name="Clum A."/>
            <person name="Coughlan A.Y."/>
            <person name="Deshpande S."/>
            <person name="Douglass A.P."/>
            <person name="Hanson S.J."/>
            <person name="Klenk H.-P."/>
            <person name="Labutti K."/>
            <person name="Lapidus A."/>
            <person name="Lindquist E."/>
            <person name="Lipzen A."/>
            <person name="Meier-Kolthoff J.P."/>
            <person name="Ohm R.A."/>
            <person name="Otillar R.P."/>
            <person name="Pangilinan J."/>
            <person name="Peng Y."/>
            <person name="Rokas A."/>
            <person name="Rosa C.A."/>
            <person name="Scheuner C."/>
            <person name="Sibirny A.A."/>
            <person name="Slot J.C."/>
            <person name="Stielow J.B."/>
            <person name="Sun H."/>
            <person name="Kurtzman C.P."/>
            <person name="Blackwell M."/>
            <person name="Grigoriev I.V."/>
            <person name="Jeffries T.W."/>
        </authorList>
    </citation>
    <scope>NUCLEOTIDE SEQUENCE [LARGE SCALE GENOMIC DNA]</scope>
    <source>
        <strain evidence="10">DSM 1968</strain>
    </source>
</reference>
<accession>A0A1D2VKV5</accession>
<dbReference type="AlphaFoldDB" id="A0A1D2VKV5"/>
<feature type="transmembrane region" description="Helical" evidence="8">
    <location>
        <begin position="357"/>
        <end position="378"/>
    </location>
</feature>
<dbReference type="NCBIfam" id="TIGR00797">
    <property type="entry name" value="matE"/>
    <property type="match status" value="1"/>
</dbReference>
<dbReference type="GO" id="GO:0005886">
    <property type="term" value="C:plasma membrane"/>
    <property type="evidence" value="ECO:0007669"/>
    <property type="project" value="UniProtKB-SubCell"/>
</dbReference>
<feature type="transmembrane region" description="Helical" evidence="8">
    <location>
        <begin position="238"/>
        <end position="256"/>
    </location>
</feature>
<gene>
    <name evidence="9" type="ORF">ASCRUDRAFT_32293</name>
</gene>
<dbReference type="PIRSF" id="PIRSF006603">
    <property type="entry name" value="DinF"/>
    <property type="match status" value="1"/>
</dbReference>
<comment type="similarity">
    <text evidence="2">Belongs to the multi antimicrobial extrusion (MATE) (TC 2.A.66.1) family.</text>
</comment>
<dbReference type="GO" id="GO:0015297">
    <property type="term" value="F:antiporter activity"/>
    <property type="evidence" value="ECO:0007669"/>
    <property type="project" value="InterPro"/>
</dbReference>
<feature type="transmembrane region" description="Helical" evidence="8">
    <location>
        <begin position="128"/>
        <end position="149"/>
    </location>
</feature>
<feature type="transmembrane region" description="Helical" evidence="8">
    <location>
        <begin position="276"/>
        <end position="296"/>
    </location>
</feature>
<keyword evidence="5 8" id="KW-0812">Transmembrane</keyword>
<evidence type="ECO:0000256" key="6">
    <source>
        <dbReference type="ARBA" id="ARBA00022989"/>
    </source>
</evidence>
<dbReference type="InParanoid" id="A0A1D2VKV5"/>
<name>A0A1D2VKV5_9ASCO</name>
<dbReference type="STRING" id="1344418.A0A1D2VKV5"/>
<feature type="transmembrane region" description="Helical" evidence="8">
    <location>
        <begin position="415"/>
        <end position="437"/>
    </location>
</feature>
<evidence type="ECO:0000256" key="3">
    <source>
        <dbReference type="ARBA" id="ARBA00022448"/>
    </source>
</evidence>
<evidence type="ECO:0000256" key="1">
    <source>
        <dbReference type="ARBA" id="ARBA00004651"/>
    </source>
</evidence>
<dbReference type="InterPro" id="IPR045069">
    <property type="entry name" value="MATE_euk"/>
</dbReference>
<dbReference type="CDD" id="cd13132">
    <property type="entry name" value="MATE_eukaryotic"/>
    <property type="match status" value="1"/>
</dbReference>
<dbReference type="GeneID" id="30963982"/>
<dbReference type="InterPro" id="IPR002528">
    <property type="entry name" value="MATE_fam"/>
</dbReference>
<dbReference type="FunCoup" id="A0A1D2VKV5">
    <property type="interactions" value="125"/>
</dbReference>
<keyword evidence="10" id="KW-1185">Reference proteome</keyword>
<evidence type="ECO:0000256" key="4">
    <source>
        <dbReference type="ARBA" id="ARBA00022475"/>
    </source>
</evidence>
<evidence type="ECO:0000313" key="10">
    <source>
        <dbReference type="Proteomes" id="UP000095038"/>
    </source>
</evidence>
<dbReference type="InterPro" id="IPR048279">
    <property type="entry name" value="MdtK-like"/>
</dbReference>
<evidence type="ECO:0000256" key="8">
    <source>
        <dbReference type="SAM" id="Phobius"/>
    </source>
</evidence>
<dbReference type="Pfam" id="PF01554">
    <property type="entry name" value="MatE"/>
    <property type="match status" value="2"/>
</dbReference>
<evidence type="ECO:0000256" key="7">
    <source>
        <dbReference type="ARBA" id="ARBA00023136"/>
    </source>
</evidence>
<feature type="transmembrane region" description="Helical" evidence="8">
    <location>
        <begin position="317"/>
        <end position="337"/>
    </location>
</feature>
<keyword evidence="4" id="KW-1003">Cell membrane</keyword>
<dbReference type="GO" id="GO:0042910">
    <property type="term" value="F:xenobiotic transmembrane transporter activity"/>
    <property type="evidence" value="ECO:0007669"/>
    <property type="project" value="InterPro"/>
</dbReference>
<evidence type="ECO:0000256" key="5">
    <source>
        <dbReference type="ARBA" id="ARBA00022692"/>
    </source>
</evidence>
<feature type="transmembrane region" description="Helical" evidence="8">
    <location>
        <begin position="21"/>
        <end position="40"/>
    </location>
</feature>
<proteinExistence type="inferred from homology"/>
<keyword evidence="7 8" id="KW-0472">Membrane</keyword>
<protein>
    <submittedName>
        <fullName evidence="9">MATE efflux family protein</fullName>
    </submittedName>
</protein>
<feature type="transmembrane region" description="Helical" evidence="8">
    <location>
        <begin position="95"/>
        <end position="122"/>
    </location>
</feature>
<feature type="transmembrane region" description="Helical" evidence="8">
    <location>
        <begin position="161"/>
        <end position="184"/>
    </location>
</feature>
<feature type="transmembrane region" description="Helical" evidence="8">
    <location>
        <begin position="190"/>
        <end position="217"/>
    </location>
</feature>
<dbReference type="GO" id="GO:1990961">
    <property type="term" value="P:xenobiotic detoxification by transmembrane export across the plasma membrane"/>
    <property type="evidence" value="ECO:0007669"/>
    <property type="project" value="InterPro"/>
</dbReference>
<evidence type="ECO:0000313" key="9">
    <source>
        <dbReference type="EMBL" id="ODV62243.1"/>
    </source>
</evidence>
<feature type="transmembrane region" description="Helical" evidence="8">
    <location>
        <begin position="52"/>
        <end position="74"/>
    </location>
</feature>
<dbReference type="PANTHER" id="PTHR11206">
    <property type="entry name" value="MULTIDRUG RESISTANCE PROTEIN"/>
    <property type="match status" value="1"/>
</dbReference>
<sequence>NKKNVTFLSELKVLTHYSIPLIITFLLEQIFSIVCTISVGRLGKNELGACSLASMTATITLAIFEGIATSLDTLCPQAYGAGKYNYVGIHIQRSFFFSLFLFIPFAFLWWNSRIFLLFLIPFEDDSNLIDLTVLFLRILIIGVPPYIGFENFKRFLQAQGIFEITTYILFICAPINVFLTWFLVWHSKFGLGYIGAPIATVINFWLMFILLILYIIFIDGKLCWDGFTLKAFQNWDTLLNFAIPGVIMLEAENLSYEVLTLLASYFGTAELAAQSAASTVASLTYMMPFAVGIASSTRVANFIGAKKANQSKISCKVGIVSSIFIGLLNCSILYFSRFQLASVFSKDDQVKSLITNIFPLISVIQIFDSINSVSGSILRGQGQQIKGCIINFSIYYFVAIPLSVMFAFYFDWQLIGLWLGIGIGLFLIAAIQSWFAMNVDWEMLVSKACERNELKFT</sequence>
<feature type="transmembrane region" description="Helical" evidence="8">
    <location>
        <begin position="390"/>
        <end position="409"/>
    </location>
</feature>
<evidence type="ECO:0000256" key="2">
    <source>
        <dbReference type="ARBA" id="ARBA00010199"/>
    </source>
</evidence>
<keyword evidence="3" id="KW-0813">Transport</keyword>
<comment type="subcellular location">
    <subcellularLocation>
        <location evidence="1">Cell membrane</location>
        <topology evidence="1">Multi-pass membrane protein</topology>
    </subcellularLocation>
</comment>
<dbReference type="RefSeq" id="XP_020048550.1">
    <property type="nucleotide sequence ID" value="XM_020190346.1"/>
</dbReference>
<feature type="non-terminal residue" evidence="9">
    <location>
        <position position="1"/>
    </location>
</feature>
<keyword evidence="6 8" id="KW-1133">Transmembrane helix</keyword>
<dbReference type="OrthoDB" id="2126698at2759"/>
<organism evidence="9 10">
    <name type="scientific">Ascoidea rubescens DSM 1968</name>
    <dbReference type="NCBI Taxonomy" id="1344418"/>
    <lineage>
        <taxon>Eukaryota</taxon>
        <taxon>Fungi</taxon>
        <taxon>Dikarya</taxon>
        <taxon>Ascomycota</taxon>
        <taxon>Saccharomycotina</taxon>
        <taxon>Saccharomycetes</taxon>
        <taxon>Ascoideaceae</taxon>
        <taxon>Ascoidea</taxon>
    </lineage>
</organism>
<dbReference type="Proteomes" id="UP000095038">
    <property type="component" value="Unassembled WGS sequence"/>
</dbReference>